<gene>
    <name evidence="2" type="ORF">NDU88_005612</name>
</gene>
<name>A0AAV7M9V0_PLEWA</name>
<dbReference type="Pfam" id="PF13873">
    <property type="entry name" value="Myb_DNA-bind_5"/>
    <property type="match status" value="1"/>
</dbReference>
<evidence type="ECO:0000313" key="3">
    <source>
        <dbReference type="Proteomes" id="UP001066276"/>
    </source>
</evidence>
<evidence type="ECO:0000259" key="1">
    <source>
        <dbReference type="Pfam" id="PF13873"/>
    </source>
</evidence>
<dbReference type="PANTHER" id="PTHR23098">
    <property type="entry name" value="AGAP001331-PA-RELATED"/>
    <property type="match status" value="1"/>
</dbReference>
<protein>
    <recommendedName>
        <fullName evidence="1">Myb/SANT-like DNA-binding domain-containing protein</fullName>
    </recommendedName>
</protein>
<accession>A0AAV7M9V0</accession>
<dbReference type="InterPro" id="IPR028002">
    <property type="entry name" value="Myb_DNA-bind_5"/>
</dbReference>
<dbReference type="PANTHER" id="PTHR23098:SF23">
    <property type="entry name" value="MYB-RELATED TRANSCRIPTION FACTOR, PARTNER OF PROFILIN-LIKE ISOFORM X2-RELATED"/>
    <property type="match status" value="1"/>
</dbReference>
<dbReference type="Proteomes" id="UP001066276">
    <property type="component" value="Chromosome 10"/>
</dbReference>
<keyword evidence="3" id="KW-1185">Reference proteome</keyword>
<proteinExistence type="predicted"/>
<dbReference type="AlphaFoldDB" id="A0AAV7M9V0"/>
<dbReference type="GO" id="GO:0005634">
    <property type="term" value="C:nucleus"/>
    <property type="evidence" value="ECO:0007669"/>
    <property type="project" value="TreeGrafter"/>
</dbReference>
<organism evidence="2 3">
    <name type="scientific">Pleurodeles waltl</name>
    <name type="common">Iberian ribbed newt</name>
    <dbReference type="NCBI Taxonomy" id="8319"/>
    <lineage>
        <taxon>Eukaryota</taxon>
        <taxon>Metazoa</taxon>
        <taxon>Chordata</taxon>
        <taxon>Craniata</taxon>
        <taxon>Vertebrata</taxon>
        <taxon>Euteleostomi</taxon>
        <taxon>Amphibia</taxon>
        <taxon>Batrachia</taxon>
        <taxon>Caudata</taxon>
        <taxon>Salamandroidea</taxon>
        <taxon>Salamandridae</taxon>
        <taxon>Pleurodelinae</taxon>
        <taxon>Pleurodeles</taxon>
    </lineage>
</organism>
<comment type="caution">
    <text evidence="2">The sequence shown here is derived from an EMBL/GenBank/DDBJ whole genome shotgun (WGS) entry which is preliminary data.</text>
</comment>
<feature type="domain" description="Myb/SANT-like DNA-binding" evidence="1">
    <location>
        <begin position="33"/>
        <end position="107"/>
    </location>
</feature>
<evidence type="ECO:0000313" key="2">
    <source>
        <dbReference type="EMBL" id="KAJ1100530.1"/>
    </source>
</evidence>
<dbReference type="EMBL" id="JANPWB010000014">
    <property type="protein sequence ID" value="KAJ1100530.1"/>
    <property type="molecule type" value="Genomic_DNA"/>
</dbReference>
<reference evidence="2" key="1">
    <citation type="journal article" date="2022" name="bioRxiv">
        <title>Sequencing and chromosome-scale assembly of the giantPleurodeles waltlgenome.</title>
        <authorList>
            <person name="Brown T."/>
            <person name="Elewa A."/>
            <person name="Iarovenko S."/>
            <person name="Subramanian E."/>
            <person name="Araus A.J."/>
            <person name="Petzold A."/>
            <person name="Susuki M."/>
            <person name="Suzuki K.-i.T."/>
            <person name="Hayashi T."/>
            <person name="Toyoda A."/>
            <person name="Oliveira C."/>
            <person name="Osipova E."/>
            <person name="Leigh N.D."/>
            <person name="Simon A."/>
            <person name="Yun M.H."/>
        </authorList>
    </citation>
    <scope>NUCLEOTIDE SEQUENCE</scope>
    <source>
        <strain evidence="2">20211129_DDA</strain>
        <tissue evidence="2">Liver</tissue>
    </source>
</reference>
<sequence>MGIYAGGKGDDLHCMCCYDLCLETTMACVTGERAPAFTSVELERLVDGVLPQYGLLYGPLDQLVSAHQKKGLWRANAKDVQTLGVYGRRSTHCWKRWEDLRCCARKTAEDQLGMASQ</sequence>